<evidence type="ECO:0000313" key="11">
    <source>
        <dbReference type="EMBL" id="RVD90052.1"/>
    </source>
</evidence>
<dbReference type="STRING" id="97331.A0A437AFZ5"/>
<comment type="caution">
    <text evidence="11">The sequence shown here is derived from an EMBL/GenBank/DDBJ whole genome shotgun (WGS) entry which is preliminary data.</text>
</comment>
<evidence type="ECO:0000256" key="4">
    <source>
        <dbReference type="ARBA" id="ARBA00022692"/>
    </source>
</evidence>
<feature type="domain" description="T-SNARE coiled-coil homology" evidence="10">
    <location>
        <begin position="235"/>
        <end position="297"/>
    </location>
</feature>
<dbReference type="PANTHER" id="PTHR19957">
    <property type="entry name" value="SYNTAXIN"/>
    <property type="match status" value="1"/>
</dbReference>
<dbReference type="Pfam" id="PF05739">
    <property type="entry name" value="SNARE"/>
    <property type="match status" value="1"/>
</dbReference>
<dbReference type="Proteomes" id="UP000283090">
    <property type="component" value="Unassembled WGS sequence"/>
</dbReference>
<evidence type="ECO:0000256" key="5">
    <source>
        <dbReference type="ARBA" id="ARBA00022989"/>
    </source>
</evidence>
<evidence type="ECO:0000256" key="2">
    <source>
        <dbReference type="ARBA" id="ARBA00009063"/>
    </source>
</evidence>
<dbReference type="SMART" id="SM00397">
    <property type="entry name" value="t_SNARE"/>
    <property type="match status" value="1"/>
</dbReference>
<evidence type="ECO:0000313" key="12">
    <source>
        <dbReference type="Proteomes" id="UP000283090"/>
    </source>
</evidence>
<keyword evidence="12" id="KW-1185">Reference proteome</keyword>
<dbReference type="InterPro" id="IPR000727">
    <property type="entry name" value="T_SNARE_dom"/>
</dbReference>
<dbReference type="InterPro" id="IPR010989">
    <property type="entry name" value="SNARE"/>
</dbReference>
<dbReference type="AlphaFoldDB" id="A0A437AFZ5"/>
<evidence type="ECO:0000256" key="9">
    <source>
        <dbReference type="SAM" id="Phobius"/>
    </source>
</evidence>
<keyword evidence="4 9" id="KW-0812">Transmembrane</keyword>
<dbReference type="EMBL" id="SAEB01000001">
    <property type="protein sequence ID" value="RVD90052.1"/>
    <property type="molecule type" value="Genomic_DNA"/>
</dbReference>
<keyword evidence="6" id="KW-0175">Coiled coil</keyword>
<name>A0A437AFZ5_ARTFL</name>
<dbReference type="CDD" id="cd15844">
    <property type="entry name" value="SNARE_syntaxin5"/>
    <property type="match status" value="1"/>
</dbReference>
<evidence type="ECO:0000259" key="10">
    <source>
        <dbReference type="PROSITE" id="PS50192"/>
    </source>
</evidence>
<organism evidence="11 12">
    <name type="scientific">Arthrobotrys flagrans</name>
    <name type="common">Nematode-trapping fungus</name>
    <name type="synonym">Trichothecium flagrans</name>
    <dbReference type="NCBI Taxonomy" id="97331"/>
    <lineage>
        <taxon>Eukaryota</taxon>
        <taxon>Fungi</taxon>
        <taxon>Dikarya</taxon>
        <taxon>Ascomycota</taxon>
        <taxon>Pezizomycotina</taxon>
        <taxon>Orbiliomycetes</taxon>
        <taxon>Orbiliales</taxon>
        <taxon>Orbiliaceae</taxon>
        <taxon>Arthrobotrys</taxon>
    </lineage>
</organism>
<evidence type="ECO:0000256" key="8">
    <source>
        <dbReference type="SAM" id="MobiDB-lite"/>
    </source>
</evidence>
<evidence type="ECO:0000256" key="1">
    <source>
        <dbReference type="ARBA" id="ARBA00004211"/>
    </source>
</evidence>
<evidence type="ECO:0000256" key="3">
    <source>
        <dbReference type="ARBA" id="ARBA00022448"/>
    </source>
</evidence>
<dbReference type="GO" id="GO:0031201">
    <property type="term" value="C:SNARE complex"/>
    <property type="evidence" value="ECO:0007669"/>
    <property type="project" value="TreeGrafter"/>
</dbReference>
<dbReference type="GO" id="GO:0006886">
    <property type="term" value="P:intracellular protein transport"/>
    <property type="evidence" value="ECO:0007669"/>
    <property type="project" value="TreeGrafter"/>
</dbReference>
<evidence type="ECO:0000256" key="6">
    <source>
        <dbReference type="ARBA" id="ARBA00023054"/>
    </source>
</evidence>
<comment type="similarity">
    <text evidence="2">Belongs to the syntaxin family.</text>
</comment>
<dbReference type="GO" id="GO:0006888">
    <property type="term" value="P:endoplasmic reticulum to Golgi vesicle-mediated transport"/>
    <property type="evidence" value="ECO:0007669"/>
    <property type="project" value="TreeGrafter"/>
</dbReference>
<comment type="subcellular location">
    <subcellularLocation>
        <location evidence="1">Membrane</location>
        <topology evidence="1">Single-pass type IV membrane protein</topology>
    </subcellularLocation>
</comment>
<dbReference type="GO" id="GO:0005484">
    <property type="term" value="F:SNAP receptor activity"/>
    <property type="evidence" value="ECO:0007669"/>
    <property type="project" value="TreeGrafter"/>
</dbReference>
<proteinExistence type="inferred from homology"/>
<dbReference type="PANTHER" id="PTHR19957:SF3">
    <property type="entry name" value="SYNTAXIN-5"/>
    <property type="match status" value="1"/>
</dbReference>
<keyword evidence="3" id="KW-0813">Transport</keyword>
<dbReference type="SUPFAM" id="SSF47661">
    <property type="entry name" value="t-snare proteins"/>
    <property type="match status" value="1"/>
</dbReference>
<dbReference type="Pfam" id="PF11416">
    <property type="entry name" value="Syntaxin-5_N"/>
    <property type="match status" value="1"/>
</dbReference>
<reference evidence="11 12" key="1">
    <citation type="submission" date="2019-01" db="EMBL/GenBank/DDBJ databases">
        <title>Intercellular communication is required for trap formation in the nematode-trapping fungus Duddingtonia flagrans.</title>
        <authorList>
            <person name="Youssar L."/>
            <person name="Wernet V."/>
            <person name="Hensel N."/>
            <person name="Hildebrandt H.-G."/>
            <person name="Fischer R."/>
        </authorList>
    </citation>
    <scope>NUCLEOTIDE SEQUENCE [LARGE SCALE GENOMIC DNA]</scope>
    <source>
        <strain evidence="11 12">CBS H-5679</strain>
    </source>
</reference>
<sequence>MTVQDRTQEFRSCVTTATRRLPTASASRNNLLSSASVPLLSNDSEKKRLSRGEFARQAADIGKKITATTGKLERLALLAKRRTLFDDRPVEIAELTYIIKQDLSAINQSISALQALNKSNPPAQQQVGEHSKNVVVMLQGKLADVSVGFREVLEVRTKNIQKGRERTENFVSSVKGGLNDQGMRQRSQGLSKSHSPLYATPSRTPLPQSDLLSLEPSIEQQQQQALLLEEQPSDQSYLNSRSDAIAAIESTIHELGGIFAQLAEMVSQQTEMIQRIDANTEDVVSNVSGAQRELLKYWGRVSSNRWLVVKMFGILMIFFLLWVLVS</sequence>
<keyword evidence="5 9" id="KW-1133">Transmembrane helix</keyword>
<dbReference type="GO" id="GO:0048278">
    <property type="term" value="P:vesicle docking"/>
    <property type="evidence" value="ECO:0007669"/>
    <property type="project" value="TreeGrafter"/>
</dbReference>
<evidence type="ECO:0000256" key="7">
    <source>
        <dbReference type="ARBA" id="ARBA00023136"/>
    </source>
</evidence>
<dbReference type="GO" id="GO:0000149">
    <property type="term" value="F:SNARE binding"/>
    <property type="evidence" value="ECO:0007669"/>
    <property type="project" value="TreeGrafter"/>
</dbReference>
<keyword evidence="7 9" id="KW-0472">Membrane</keyword>
<dbReference type="OrthoDB" id="421009at2759"/>
<dbReference type="RefSeq" id="XP_067495596.1">
    <property type="nucleotide sequence ID" value="XM_067629591.1"/>
</dbReference>
<dbReference type="Gene3D" id="1.20.58.70">
    <property type="match status" value="1"/>
</dbReference>
<feature type="transmembrane region" description="Helical" evidence="9">
    <location>
        <begin position="306"/>
        <end position="325"/>
    </location>
</feature>
<feature type="region of interest" description="Disordered" evidence="8">
    <location>
        <begin position="174"/>
        <end position="208"/>
    </location>
</feature>
<protein>
    <recommendedName>
        <fullName evidence="10">t-SNARE coiled-coil homology domain-containing protein</fullName>
    </recommendedName>
</protein>
<dbReference type="GO" id="GO:0000139">
    <property type="term" value="C:Golgi membrane"/>
    <property type="evidence" value="ECO:0007669"/>
    <property type="project" value="TreeGrafter"/>
</dbReference>
<dbReference type="VEuPathDB" id="FungiDB:DFL_001034"/>
<dbReference type="GO" id="GO:0006906">
    <property type="term" value="P:vesicle fusion"/>
    <property type="evidence" value="ECO:0007669"/>
    <property type="project" value="TreeGrafter"/>
</dbReference>
<dbReference type="InterPro" id="IPR045242">
    <property type="entry name" value="Syntaxin"/>
</dbReference>
<dbReference type="PROSITE" id="PS50192">
    <property type="entry name" value="T_SNARE"/>
    <property type="match status" value="1"/>
</dbReference>
<dbReference type="InterPro" id="IPR021538">
    <property type="entry name" value="Syntaxin-5_N"/>
</dbReference>
<gene>
    <name evidence="11" type="ORF">DFL_001034</name>
</gene>
<accession>A0A437AFZ5</accession>
<feature type="compositionally biased region" description="Polar residues" evidence="8">
    <location>
        <begin position="182"/>
        <end position="194"/>
    </location>
</feature>
<dbReference type="GeneID" id="93583345"/>